<dbReference type="PANTHER" id="PTHR46600:SF1">
    <property type="entry name" value="THAP DOMAIN-CONTAINING PROTEIN 1"/>
    <property type="match status" value="1"/>
</dbReference>
<dbReference type="EMBL" id="OV725079">
    <property type="protein sequence ID" value="CAH1396349.1"/>
    <property type="molecule type" value="Genomic_DNA"/>
</dbReference>
<evidence type="ECO:0000256" key="12">
    <source>
        <dbReference type="PROSITE-ProRule" id="PRU00309"/>
    </source>
</evidence>
<dbReference type="Proteomes" id="UP001152798">
    <property type="component" value="Chromosome 3"/>
</dbReference>
<evidence type="ECO:0000256" key="11">
    <source>
        <dbReference type="ARBA" id="ARBA00023306"/>
    </source>
</evidence>
<evidence type="ECO:0000256" key="1">
    <source>
        <dbReference type="ARBA" id="ARBA00004642"/>
    </source>
</evidence>
<accession>A0A9P0H6P8</accession>
<keyword evidence="11" id="KW-0131">Cell cycle</keyword>
<evidence type="ECO:0000256" key="3">
    <source>
        <dbReference type="ARBA" id="ARBA00022723"/>
    </source>
</evidence>
<dbReference type="GO" id="GO:0043565">
    <property type="term" value="F:sequence-specific DNA binding"/>
    <property type="evidence" value="ECO:0007669"/>
    <property type="project" value="InterPro"/>
</dbReference>
<evidence type="ECO:0000256" key="10">
    <source>
        <dbReference type="ARBA" id="ARBA00023242"/>
    </source>
</evidence>
<keyword evidence="7" id="KW-0175">Coiled coil</keyword>
<dbReference type="InterPro" id="IPR026516">
    <property type="entry name" value="THAP1/10"/>
</dbReference>
<feature type="non-terminal residue" evidence="15">
    <location>
        <position position="1"/>
    </location>
</feature>
<dbReference type="InterPro" id="IPR006612">
    <property type="entry name" value="THAP_Znf"/>
</dbReference>
<feature type="compositionally biased region" description="Polar residues" evidence="13">
    <location>
        <begin position="77"/>
        <end position="91"/>
    </location>
</feature>
<gene>
    <name evidence="15" type="ORF">NEZAVI_LOCUS6439</name>
</gene>
<evidence type="ECO:0000256" key="7">
    <source>
        <dbReference type="ARBA" id="ARBA00023054"/>
    </source>
</evidence>
<evidence type="ECO:0000256" key="5">
    <source>
        <dbReference type="ARBA" id="ARBA00022833"/>
    </source>
</evidence>
<keyword evidence="6" id="KW-0805">Transcription regulation</keyword>
<sequence length="186" mass="21235">EPVIKNPSNATPVNRFPSDEEEKKKWILAVKRKNWMPSKRSYLCSKHFTEDCFDRSEFYAKLNRGAVPTIFNSHQQHLETEVTQQSTQEPETPSADESLPPPPKKIKKNPKNTAEEMLGLAAEYFNTPESESEVVAKGWAMKLNRLSPDQRLFAEKIINDTLFEAQLGNLTRNGVRFLAGSQFNSH</sequence>
<feature type="region of interest" description="Disordered" evidence="13">
    <location>
        <begin position="1"/>
        <end position="21"/>
    </location>
</feature>
<keyword evidence="8 12" id="KW-0238">DNA-binding</keyword>
<protein>
    <recommendedName>
        <fullName evidence="14">THAP-type domain-containing protein</fullName>
    </recommendedName>
</protein>
<evidence type="ECO:0000256" key="4">
    <source>
        <dbReference type="ARBA" id="ARBA00022771"/>
    </source>
</evidence>
<dbReference type="PANTHER" id="PTHR46600">
    <property type="entry name" value="THAP DOMAIN-CONTAINING"/>
    <property type="match status" value="1"/>
</dbReference>
<dbReference type="GO" id="GO:0008270">
    <property type="term" value="F:zinc ion binding"/>
    <property type="evidence" value="ECO:0007669"/>
    <property type="project" value="UniProtKB-KW"/>
</dbReference>
<comment type="subcellular location">
    <subcellularLocation>
        <location evidence="1">Nucleus</location>
        <location evidence="1">Nucleoplasm</location>
    </subcellularLocation>
</comment>
<keyword evidence="16" id="KW-1185">Reference proteome</keyword>
<keyword evidence="5" id="KW-0862">Zinc</keyword>
<keyword evidence="4 12" id="KW-0863">Zinc-finger</keyword>
<evidence type="ECO:0000256" key="9">
    <source>
        <dbReference type="ARBA" id="ARBA00023163"/>
    </source>
</evidence>
<evidence type="ECO:0000313" key="15">
    <source>
        <dbReference type="EMBL" id="CAH1396349.1"/>
    </source>
</evidence>
<dbReference type="SMART" id="SM00692">
    <property type="entry name" value="DM3"/>
    <property type="match status" value="1"/>
</dbReference>
<feature type="region of interest" description="Disordered" evidence="13">
    <location>
        <begin position="77"/>
        <end position="110"/>
    </location>
</feature>
<evidence type="ECO:0000259" key="14">
    <source>
        <dbReference type="PROSITE" id="PS50950"/>
    </source>
</evidence>
<feature type="compositionally biased region" description="Polar residues" evidence="13">
    <location>
        <begin position="1"/>
        <end position="12"/>
    </location>
</feature>
<dbReference type="PROSITE" id="PS50950">
    <property type="entry name" value="ZF_THAP"/>
    <property type="match status" value="1"/>
</dbReference>
<evidence type="ECO:0000256" key="8">
    <source>
        <dbReference type="ARBA" id="ARBA00023125"/>
    </source>
</evidence>
<keyword evidence="9" id="KW-0804">Transcription</keyword>
<evidence type="ECO:0000313" key="16">
    <source>
        <dbReference type="Proteomes" id="UP001152798"/>
    </source>
</evidence>
<organism evidence="15 16">
    <name type="scientific">Nezara viridula</name>
    <name type="common">Southern green stink bug</name>
    <name type="synonym">Cimex viridulus</name>
    <dbReference type="NCBI Taxonomy" id="85310"/>
    <lineage>
        <taxon>Eukaryota</taxon>
        <taxon>Metazoa</taxon>
        <taxon>Ecdysozoa</taxon>
        <taxon>Arthropoda</taxon>
        <taxon>Hexapoda</taxon>
        <taxon>Insecta</taxon>
        <taxon>Pterygota</taxon>
        <taxon>Neoptera</taxon>
        <taxon>Paraneoptera</taxon>
        <taxon>Hemiptera</taxon>
        <taxon>Heteroptera</taxon>
        <taxon>Panheteroptera</taxon>
        <taxon>Pentatomomorpha</taxon>
        <taxon>Pentatomoidea</taxon>
        <taxon>Pentatomidae</taxon>
        <taxon>Pentatominae</taxon>
        <taxon>Nezara</taxon>
    </lineage>
</organism>
<reference evidence="15" key="1">
    <citation type="submission" date="2022-01" db="EMBL/GenBank/DDBJ databases">
        <authorList>
            <person name="King R."/>
        </authorList>
    </citation>
    <scope>NUCLEOTIDE SEQUENCE</scope>
</reference>
<dbReference type="GO" id="GO:0005654">
    <property type="term" value="C:nucleoplasm"/>
    <property type="evidence" value="ECO:0007669"/>
    <property type="project" value="UniProtKB-SubCell"/>
</dbReference>
<keyword evidence="10" id="KW-0539">Nucleus</keyword>
<dbReference type="SUPFAM" id="SSF57716">
    <property type="entry name" value="Glucocorticoid receptor-like (DNA-binding domain)"/>
    <property type="match status" value="1"/>
</dbReference>
<proteinExistence type="inferred from homology"/>
<dbReference type="AlphaFoldDB" id="A0A9P0H6P8"/>
<comment type="similarity">
    <text evidence="2">Belongs to the THAP1 family.</text>
</comment>
<evidence type="ECO:0000256" key="6">
    <source>
        <dbReference type="ARBA" id="ARBA00023015"/>
    </source>
</evidence>
<dbReference type="SMART" id="SM00980">
    <property type="entry name" value="THAP"/>
    <property type="match status" value="1"/>
</dbReference>
<evidence type="ECO:0000256" key="2">
    <source>
        <dbReference type="ARBA" id="ARBA00006177"/>
    </source>
</evidence>
<feature type="domain" description="THAP-type" evidence="14">
    <location>
        <begin position="1"/>
        <end position="71"/>
    </location>
</feature>
<keyword evidence="3" id="KW-0479">Metal-binding</keyword>
<evidence type="ECO:0000256" key="13">
    <source>
        <dbReference type="SAM" id="MobiDB-lite"/>
    </source>
</evidence>
<name>A0A9P0H6P8_NEZVI</name>
<dbReference type="Pfam" id="PF05485">
    <property type="entry name" value="THAP"/>
    <property type="match status" value="1"/>
</dbReference>